<dbReference type="PANTHER" id="PTHR44757">
    <property type="entry name" value="DIGUANYLATE CYCLASE DGCP"/>
    <property type="match status" value="1"/>
</dbReference>
<dbReference type="Pfam" id="PF00990">
    <property type="entry name" value="GGDEF"/>
    <property type="match status" value="1"/>
</dbReference>
<reference evidence="11 12" key="1">
    <citation type="journal article" date="2011" name="Stand. Genomic Sci.">
        <title>Complete genome sequence of 'Thioalkalivibrio sulfidophilus' HL-EbGr7.</title>
        <authorList>
            <person name="Muyzer G."/>
            <person name="Sorokin D.Y."/>
            <person name="Mavromatis K."/>
            <person name="Lapidus A."/>
            <person name="Clum A."/>
            <person name="Ivanova N."/>
            <person name="Pati A."/>
            <person name="d'Haeseleer P."/>
            <person name="Woyke T."/>
            <person name="Kyrpides N.C."/>
        </authorList>
    </citation>
    <scope>NUCLEOTIDE SEQUENCE [LARGE SCALE GENOMIC DNA]</scope>
    <source>
        <strain evidence="11 12">HL-EbGR7</strain>
    </source>
</reference>
<dbReference type="SUPFAM" id="SSF141868">
    <property type="entry name" value="EAL domain-like"/>
    <property type="match status" value="1"/>
</dbReference>
<dbReference type="HOGENOM" id="CLU_000445_70_20_6"/>
<dbReference type="InterPro" id="IPR013656">
    <property type="entry name" value="PAS_4"/>
</dbReference>
<feature type="domain" description="PAC" evidence="7">
    <location>
        <begin position="436"/>
        <end position="488"/>
    </location>
</feature>
<dbReference type="GO" id="GO:0071111">
    <property type="term" value="F:cyclic-guanylate-specific phosphodiesterase activity"/>
    <property type="evidence" value="ECO:0007669"/>
    <property type="project" value="UniProtKB-EC"/>
</dbReference>
<dbReference type="Proteomes" id="UP000002383">
    <property type="component" value="Chromosome"/>
</dbReference>
<evidence type="ECO:0000313" key="12">
    <source>
        <dbReference type="Proteomes" id="UP000002383"/>
    </source>
</evidence>
<dbReference type="Pfam" id="PF08448">
    <property type="entry name" value="PAS_4"/>
    <property type="match status" value="1"/>
</dbReference>
<proteinExistence type="predicted"/>
<dbReference type="OrthoDB" id="8553030at2"/>
<dbReference type="CDD" id="cd01948">
    <property type="entry name" value="EAL"/>
    <property type="match status" value="1"/>
</dbReference>
<keyword evidence="5" id="KW-0472">Membrane</keyword>
<dbReference type="KEGG" id="tgr:Tgr7_1297"/>
<dbReference type="SUPFAM" id="SSF158472">
    <property type="entry name" value="HAMP domain-like"/>
    <property type="match status" value="1"/>
</dbReference>
<dbReference type="Gene3D" id="3.30.450.20">
    <property type="entry name" value="PAS domain"/>
    <property type="match status" value="2"/>
</dbReference>
<evidence type="ECO:0000256" key="5">
    <source>
        <dbReference type="SAM" id="Phobius"/>
    </source>
</evidence>
<dbReference type="InterPro" id="IPR000160">
    <property type="entry name" value="GGDEF_dom"/>
</dbReference>
<feature type="domain" description="PAS" evidence="6">
    <location>
        <begin position="362"/>
        <end position="432"/>
    </location>
</feature>
<dbReference type="InterPro" id="IPR000700">
    <property type="entry name" value="PAS-assoc_C"/>
</dbReference>
<dbReference type="PROSITE" id="PS50885">
    <property type="entry name" value="HAMP"/>
    <property type="match status" value="1"/>
</dbReference>
<evidence type="ECO:0000313" key="11">
    <source>
        <dbReference type="EMBL" id="ACL72383.1"/>
    </source>
</evidence>
<evidence type="ECO:0000259" key="10">
    <source>
        <dbReference type="PROSITE" id="PS50887"/>
    </source>
</evidence>
<dbReference type="InterPro" id="IPR043128">
    <property type="entry name" value="Rev_trsase/Diguanyl_cyclase"/>
</dbReference>
<dbReference type="SMART" id="SM00091">
    <property type="entry name" value="PAS"/>
    <property type="match status" value="2"/>
</dbReference>
<evidence type="ECO:0000259" key="6">
    <source>
        <dbReference type="PROSITE" id="PS50112"/>
    </source>
</evidence>
<gene>
    <name evidence="11" type="ordered locus">Tgr7_1297</name>
</gene>
<dbReference type="NCBIfam" id="TIGR00254">
    <property type="entry name" value="GGDEF"/>
    <property type="match status" value="1"/>
</dbReference>
<organism evidence="11 12">
    <name type="scientific">Thioalkalivibrio sulfidiphilus (strain HL-EbGR7)</name>
    <dbReference type="NCBI Taxonomy" id="396588"/>
    <lineage>
        <taxon>Bacteria</taxon>
        <taxon>Pseudomonadati</taxon>
        <taxon>Pseudomonadota</taxon>
        <taxon>Gammaproteobacteria</taxon>
        <taxon>Chromatiales</taxon>
        <taxon>Ectothiorhodospiraceae</taxon>
        <taxon>Thioalkalivibrio</taxon>
    </lineage>
</organism>
<dbReference type="eggNOG" id="COG5001">
    <property type="taxonomic scope" value="Bacteria"/>
</dbReference>
<dbReference type="Pfam" id="PF00672">
    <property type="entry name" value="HAMP"/>
    <property type="match status" value="1"/>
</dbReference>
<dbReference type="PROSITE" id="PS50887">
    <property type="entry name" value="GGDEF"/>
    <property type="match status" value="1"/>
</dbReference>
<dbReference type="NCBIfam" id="TIGR00229">
    <property type="entry name" value="sensory_box"/>
    <property type="match status" value="1"/>
</dbReference>
<feature type="domain" description="GGDEF" evidence="10">
    <location>
        <begin position="520"/>
        <end position="658"/>
    </location>
</feature>
<feature type="transmembrane region" description="Helical" evidence="5">
    <location>
        <begin position="6"/>
        <end position="26"/>
    </location>
</feature>
<dbReference type="InterPro" id="IPR013655">
    <property type="entry name" value="PAS_fold_3"/>
</dbReference>
<dbReference type="EMBL" id="CP001339">
    <property type="protein sequence ID" value="ACL72383.1"/>
    <property type="molecule type" value="Genomic_DNA"/>
</dbReference>
<evidence type="ECO:0000259" key="8">
    <source>
        <dbReference type="PROSITE" id="PS50883"/>
    </source>
</evidence>
<accession>B8GQW3</accession>
<dbReference type="InterPro" id="IPR003660">
    <property type="entry name" value="HAMP_dom"/>
</dbReference>
<dbReference type="Pfam" id="PF08447">
    <property type="entry name" value="PAS_3"/>
    <property type="match status" value="1"/>
</dbReference>
<dbReference type="STRING" id="396588.Tgr7_1297"/>
<evidence type="ECO:0000256" key="3">
    <source>
        <dbReference type="ARBA" id="ARBA00022636"/>
    </source>
</evidence>
<comment type="catalytic activity">
    <reaction evidence="4">
        <text>3',3'-c-di-GMP + H2O = 5'-phosphoguanylyl(3'-&gt;5')guanosine + H(+)</text>
        <dbReference type="Rhea" id="RHEA:24902"/>
        <dbReference type="ChEBI" id="CHEBI:15377"/>
        <dbReference type="ChEBI" id="CHEBI:15378"/>
        <dbReference type="ChEBI" id="CHEBI:58754"/>
        <dbReference type="ChEBI" id="CHEBI:58805"/>
        <dbReference type="EC" id="3.1.4.52"/>
    </reaction>
    <physiologicalReaction direction="left-to-right" evidence="4">
        <dbReference type="Rhea" id="RHEA:24903"/>
    </physiologicalReaction>
</comment>
<dbReference type="Gene3D" id="3.20.20.450">
    <property type="entry name" value="EAL domain"/>
    <property type="match status" value="1"/>
</dbReference>
<dbReference type="SMART" id="SM00304">
    <property type="entry name" value="HAMP"/>
    <property type="match status" value="1"/>
</dbReference>
<evidence type="ECO:0000256" key="2">
    <source>
        <dbReference type="ARBA" id="ARBA00012282"/>
    </source>
</evidence>
<evidence type="ECO:0000259" key="7">
    <source>
        <dbReference type="PROSITE" id="PS50113"/>
    </source>
</evidence>
<keyword evidence="12" id="KW-1185">Reference proteome</keyword>
<dbReference type="InterPro" id="IPR035965">
    <property type="entry name" value="PAS-like_dom_sf"/>
</dbReference>
<evidence type="ECO:0000256" key="1">
    <source>
        <dbReference type="ARBA" id="ARBA00001946"/>
    </source>
</evidence>
<dbReference type="GO" id="GO:0016020">
    <property type="term" value="C:membrane"/>
    <property type="evidence" value="ECO:0007669"/>
    <property type="project" value="InterPro"/>
</dbReference>
<dbReference type="SUPFAM" id="SSF55785">
    <property type="entry name" value="PYP-like sensor domain (PAS domain)"/>
    <property type="match status" value="2"/>
</dbReference>
<dbReference type="FunFam" id="3.20.20.450:FF:000001">
    <property type="entry name" value="Cyclic di-GMP phosphodiesterase yahA"/>
    <property type="match status" value="1"/>
</dbReference>
<dbReference type="FunFam" id="3.30.70.270:FF:000001">
    <property type="entry name" value="Diguanylate cyclase domain protein"/>
    <property type="match status" value="1"/>
</dbReference>
<dbReference type="InterPro" id="IPR052155">
    <property type="entry name" value="Biofilm_reg_signaling"/>
</dbReference>
<keyword evidence="5" id="KW-0812">Transmembrane</keyword>
<dbReference type="GO" id="GO:0071732">
    <property type="term" value="P:cellular response to nitric oxide"/>
    <property type="evidence" value="ECO:0007669"/>
    <property type="project" value="UniProtKB-ARBA"/>
</dbReference>
<comment type="cofactor">
    <cofactor evidence="1">
        <name>Mg(2+)</name>
        <dbReference type="ChEBI" id="CHEBI:18420"/>
    </cofactor>
</comment>
<dbReference type="PROSITE" id="PS50883">
    <property type="entry name" value="EAL"/>
    <property type="match status" value="1"/>
</dbReference>
<keyword evidence="5" id="KW-1133">Transmembrane helix</keyword>
<dbReference type="SMART" id="SM00086">
    <property type="entry name" value="PAC"/>
    <property type="match status" value="2"/>
</dbReference>
<evidence type="ECO:0000259" key="9">
    <source>
        <dbReference type="PROSITE" id="PS50885"/>
    </source>
</evidence>
<feature type="domain" description="HAMP" evidence="9">
    <location>
        <begin position="173"/>
        <end position="225"/>
    </location>
</feature>
<dbReference type="PROSITE" id="PS50113">
    <property type="entry name" value="PAC"/>
    <property type="match status" value="1"/>
</dbReference>
<dbReference type="AlphaFoldDB" id="B8GQW3"/>
<feature type="transmembrane region" description="Helical" evidence="5">
    <location>
        <begin position="154"/>
        <end position="175"/>
    </location>
</feature>
<protein>
    <recommendedName>
        <fullName evidence="2">cyclic-guanylate-specific phosphodiesterase</fullName>
        <ecNumber evidence="2">3.1.4.52</ecNumber>
    </recommendedName>
</protein>
<dbReference type="SMART" id="SM00052">
    <property type="entry name" value="EAL"/>
    <property type="match status" value="1"/>
</dbReference>
<dbReference type="CDD" id="cd06225">
    <property type="entry name" value="HAMP"/>
    <property type="match status" value="1"/>
</dbReference>
<dbReference type="PANTHER" id="PTHR44757:SF2">
    <property type="entry name" value="BIOFILM ARCHITECTURE MAINTENANCE PROTEIN MBAA"/>
    <property type="match status" value="1"/>
</dbReference>
<dbReference type="InterPro" id="IPR000014">
    <property type="entry name" value="PAS"/>
</dbReference>
<dbReference type="EC" id="3.1.4.52" evidence="2"/>
<dbReference type="RefSeq" id="WP_012637866.1">
    <property type="nucleotide sequence ID" value="NC_011901.1"/>
</dbReference>
<dbReference type="GO" id="GO:0007165">
    <property type="term" value="P:signal transduction"/>
    <property type="evidence" value="ECO:0007669"/>
    <property type="project" value="InterPro"/>
</dbReference>
<keyword evidence="3" id="KW-0973">c-di-GMP</keyword>
<feature type="domain" description="EAL" evidence="8">
    <location>
        <begin position="667"/>
        <end position="921"/>
    </location>
</feature>
<dbReference type="InterPro" id="IPR001610">
    <property type="entry name" value="PAC"/>
</dbReference>
<dbReference type="SUPFAM" id="SSF55073">
    <property type="entry name" value="Nucleotide cyclase"/>
    <property type="match status" value="1"/>
</dbReference>
<dbReference type="InterPro" id="IPR035919">
    <property type="entry name" value="EAL_sf"/>
</dbReference>
<dbReference type="CDD" id="cd00130">
    <property type="entry name" value="PAS"/>
    <property type="match status" value="2"/>
</dbReference>
<dbReference type="PROSITE" id="PS50112">
    <property type="entry name" value="PAS"/>
    <property type="match status" value="1"/>
</dbReference>
<dbReference type="InterPro" id="IPR001633">
    <property type="entry name" value="EAL_dom"/>
</dbReference>
<dbReference type="SMART" id="SM00267">
    <property type="entry name" value="GGDEF"/>
    <property type="match status" value="1"/>
</dbReference>
<sequence length="926" mass="103022">MRLRFSLQIIIGAVAIQVAMVSLLVWNTTHQIRESHTELLVRSAEQQSLLMTSALVPGLAYSDAAMLQDVLQLVSGQPDLVYAVVIDAGERRLAVVGTPPESLLPVTGTQVDERGQVHITRRIDLAGQSLGLLGVGYSPEGVNALSDALLERNVTLGIAMLALSILAAVLFGLVITRRLRRLDAGARAFRAGRLDHRIPPLANDEMGDLARTLNALASDLGQSQSTLRQQNLKLNRSVERMEALLRGAEAVLWEAEPATGQWRFVNGDTQAILGISAQQIGQPGIREARVHADDLPRLRETYRQAGPTPSSVDYRYRSNEASWVWLRDIVSSASDSDGHAVLRGLTLDVSPQRQAALALKDSESRYREVIEHVSEVIFRTDHQGRWTLLNPAWEELTGYSIAESLGRPVSEFVSAEDSPLLEALTNQLLHGNKSQLRDELRLLTRAGEPRWVSVFVRSSQDAEGRVIATFGTLTDITERKRAEEEIRRLAFYDSLTELPNRSLLYDRLRLAMASAARSRHHGAILFLDLDNFKDINDTLGHDVGDELLRQVASRMQGTIRETDTLARLGGDEFVIILNDLHPEQAQAAVEAETLGSKLLHLLAEPFRLGEHERHCTPSIGATLFGDGEVNVDELLKQADLAMYRAKDSGRNTLCFFEPEMHQVVKARAALEADFRKALREDQLHLHYQPHVDDQGHILGAEALLRWSHPERGMVPPMEFIAVAEQTGLIIKLGRWVLQTACQQLALWHRESQWMRINMAVNVSAKQFRHPDFVREVAEILQSTGAPAQHLVLELTESLLLEDTETVITRMNALRELGVGFALDDFGTGYSSLSYLKRLPLSLLKIDQSFVRDILVDANDAAIAEMIITLAKTLGLEVIAEGVETPEQRDFLLEMGCHQFQGYLFGRPGPVDQLEKRLVGRRTGTHN</sequence>
<name>B8GQW3_THISH</name>
<dbReference type="Gene3D" id="6.10.340.10">
    <property type="match status" value="1"/>
</dbReference>
<dbReference type="Pfam" id="PF00563">
    <property type="entry name" value="EAL"/>
    <property type="match status" value="1"/>
</dbReference>
<dbReference type="Gene3D" id="3.30.70.270">
    <property type="match status" value="1"/>
</dbReference>
<dbReference type="InterPro" id="IPR029787">
    <property type="entry name" value="Nucleotide_cyclase"/>
</dbReference>
<evidence type="ECO:0000256" key="4">
    <source>
        <dbReference type="ARBA" id="ARBA00051114"/>
    </source>
</evidence>
<dbReference type="CDD" id="cd01949">
    <property type="entry name" value="GGDEF"/>
    <property type="match status" value="1"/>
</dbReference>